<proteinExistence type="predicted"/>
<evidence type="ECO:0000313" key="3">
    <source>
        <dbReference type="EMBL" id="TWW09571.1"/>
    </source>
</evidence>
<dbReference type="Pfam" id="PF01075">
    <property type="entry name" value="Glyco_transf_9"/>
    <property type="match status" value="1"/>
</dbReference>
<comment type="caution">
    <text evidence="3">The sequence shown here is derived from an EMBL/GenBank/DDBJ whole genome shotgun (WGS) entry which is preliminary data.</text>
</comment>
<keyword evidence="1" id="KW-0328">Glycosyltransferase</keyword>
<dbReference type="GO" id="GO:0009244">
    <property type="term" value="P:lipopolysaccharide core region biosynthetic process"/>
    <property type="evidence" value="ECO:0007669"/>
    <property type="project" value="TreeGrafter"/>
</dbReference>
<organism evidence="3 4">
    <name type="scientific">Planctomyces bekefii</name>
    <dbReference type="NCBI Taxonomy" id="1653850"/>
    <lineage>
        <taxon>Bacteria</taxon>
        <taxon>Pseudomonadati</taxon>
        <taxon>Planctomycetota</taxon>
        <taxon>Planctomycetia</taxon>
        <taxon>Planctomycetales</taxon>
        <taxon>Planctomycetaceae</taxon>
        <taxon>Planctomyces</taxon>
    </lineage>
</organism>
<evidence type="ECO:0000256" key="1">
    <source>
        <dbReference type="ARBA" id="ARBA00022676"/>
    </source>
</evidence>
<evidence type="ECO:0000256" key="2">
    <source>
        <dbReference type="ARBA" id="ARBA00022679"/>
    </source>
</evidence>
<evidence type="ECO:0000313" key="4">
    <source>
        <dbReference type="Proteomes" id="UP000321083"/>
    </source>
</evidence>
<sequence length="325" mass="35965">MRLLIIKPSSLGDIICSLPVAQSIRDQLPSAEISWVVKSRFADIVRRCPTINGEIIEFQHAPGFRGVLAIARVMQTLRKRHYDAVLDFQGLLRSGLMTWAANAPLKIGIADAREGSRFACNHIAPLPPAGKNSHAISKLLQFLPPLGLQPRLHSPVIMHGDSPDSLDHRLNRQRLVVMIPNSRGAHKEWRGFRELTCDLLNADPHCTVVWDSHLPWENPPLADTDRFVNLTRRSSLPQLIELLRRADLVVANDSGPLHMAAALGRPTLALFGPTSPERFGAFPPEEPRNRCLQAPAGDLSRLTVETVLRAALEMLPAMQTQRAAA</sequence>
<dbReference type="PANTHER" id="PTHR30160">
    <property type="entry name" value="TETRAACYLDISACCHARIDE 4'-KINASE-RELATED"/>
    <property type="match status" value="1"/>
</dbReference>
<dbReference type="GO" id="GO:0005829">
    <property type="term" value="C:cytosol"/>
    <property type="evidence" value="ECO:0007669"/>
    <property type="project" value="TreeGrafter"/>
</dbReference>
<gene>
    <name evidence="3" type="primary">rfaF</name>
    <name evidence="3" type="ORF">E3A20_12990</name>
</gene>
<dbReference type="CDD" id="cd03789">
    <property type="entry name" value="GT9_LPS_heptosyltransferase"/>
    <property type="match status" value="1"/>
</dbReference>
<dbReference type="Proteomes" id="UP000321083">
    <property type="component" value="Unassembled WGS sequence"/>
</dbReference>
<dbReference type="GO" id="GO:0008713">
    <property type="term" value="F:ADP-heptose-lipopolysaccharide heptosyltransferase activity"/>
    <property type="evidence" value="ECO:0007669"/>
    <property type="project" value="TreeGrafter"/>
</dbReference>
<dbReference type="InterPro" id="IPR051199">
    <property type="entry name" value="LPS_LOS_Heptosyltrfase"/>
</dbReference>
<protein>
    <submittedName>
        <fullName evidence="3">Lipopolysaccharide heptosyltransferase I</fullName>
    </submittedName>
</protein>
<name>A0A5C6M9A1_9PLAN</name>
<keyword evidence="2 3" id="KW-0808">Transferase</keyword>
<reference evidence="3 4" key="1">
    <citation type="submission" date="2019-08" db="EMBL/GenBank/DDBJ databases">
        <title>100 year-old enigma solved: identification of Planctomyces bekefii, the type genus and species of the phylum Planctomycetes.</title>
        <authorList>
            <person name="Svetlana D.N."/>
            <person name="Overmann J."/>
        </authorList>
    </citation>
    <scope>NUCLEOTIDE SEQUENCE [LARGE SCALE GENOMIC DNA]</scope>
    <source>
        <strain evidence="3">Phe10_nw2017</strain>
    </source>
</reference>
<dbReference type="AlphaFoldDB" id="A0A5C6M9A1"/>
<reference evidence="3 4" key="2">
    <citation type="submission" date="2019-08" db="EMBL/GenBank/DDBJ databases">
        <authorList>
            <person name="Henke P."/>
        </authorList>
    </citation>
    <scope>NUCLEOTIDE SEQUENCE [LARGE SCALE GENOMIC DNA]</scope>
    <source>
        <strain evidence="3">Phe10_nw2017</strain>
    </source>
</reference>
<dbReference type="EMBL" id="SRHE01000234">
    <property type="protein sequence ID" value="TWW09571.1"/>
    <property type="molecule type" value="Genomic_DNA"/>
</dbReference>
<dbReference type="SUPFAM" id="SSF53756">
    <property type="entry name" value="UDP-Glycosyltransferase/glycogen phosphorylase"/>
    <property type="match status" value="1"/>
</dbReference>
<dbReference type="PANTHER" id="PTHR30160:SF1">
    <property type="entry name" value="LIPOPOLYSACCHARIDE 1,2-N-ACETYLGLUCOSAMINETRANSFERASE-RELATED"/>
    <property type="match status" value="1"/>
</dbReference>
<dbReference type="Gene3D" id="3.40.50.2000">
    <property type="entry name" value="Glycogen Phosphorylase B"/>
    <property type="match status" value="2"/>
</dbReference>
<accession>A0A5C6M9A1</accession>
<dbReference type="InterPro" id="IPR002201">
    <property type="entry name" value="Glyco_trans_9"/>
</dbReference>
<keyword evidence="4" id="KW-1185">Reference proteome</keyword>